<dbReference type="EMBL" id="VSWD01000006">
    <property type="protein sequence ID" value="KAK3099886.1"/>
    <property type="molecule type" value="Genomic_DNA"/>
</dbReference>
<gene>
    <name evidence="3" type="ORF">FSP39_011245</name>
</gene>
<evidence type="ECO:0000259" key="2">
    <source>
        <dbReference type="Pfam" id="PF24883"/>
    </source>
</evidence>
<dbReference type="InterPro" id="IPR027417">
    <property type="entry name" value="P-loop_NTPase"/>
</dbReference>
<evidence type="ECO:0000313" key="3">
    <source>
        <dbReference type="EMBL" id="KAK3099886.1"/>
    </source>
</evidence>
<accession>A0AA88YDP8</accession>
<keyword evidence="1" id="KW-0677">Repeat</keyword>
<evidence type="ECO:0000256" key="1">
    <source>
        <dbReference type="ARBA" id="ARBA00022737"/>
    </source>
</evidence>
<organism evidence="3 4">
    <name type="scientific">Pinctada imbricata</name>
    <name type="common">Atlantic pearl-oyster</name>
    <name type="synonym">Pinctada martensii</name>
    <dbReference type="NCBI Taxonomy" id="66713"/>
    <lineage>
        <taxon>Eukaryota</taxon>
        <taxon>Metazoa</taxon>
        <taxon>Spiralia</taxon>
        <taxon>Lophotrochozoa</taxon>
        <taxon>Mollusca</taxon>
        <taxon>Bivalvia</taxon>
        <taxon>Autobranchia</taxon>
        <taxon>Pteriomorphia</taxon>
        <taxon>Pterioida</taxon>
        <taxon>Pterioidea</taxon>
        <taxon>Pteriidae</taxon>
        <taxon>Pinctada</taxon>
    </lineage>
</organism>
<reference evidence="3" key="1">
    <citation type="submission" date="2019-08" db="EMBL/GenBank/DDBJ databases">
        <title>The improved chromosome-level genome for the pearl oyster Pinctada fucata martensii using PacBio sequencing and Hi-C.</title>
        <authorList>
            <person name="Zheng Z."/>
        </authorList>
    </citation>
    <scope>NUCLEOTIDE SEQUENCE</scope>
    <source>
        <strain evidence="3">ZZ-2019</strain>
        <tissue evidence="3">Adductor muscle</tissue>
    </source>
</reference>
<protein>
    <recommendedName>
        <fullName evidence="2">Nephrocystin 3-like N-terminal domain-containing protein</fullName>
    </recommendedName>
</protein>
<name>A0AA88YDP8_PINIB</name>
<sequence length="124" mass="14093">MATCLLRDKLFFCREWTFSKINHCLESRPSSKTCGALIMGGPGCGKTAVCSELVWPTASQGKQKSLRKRLLSYHFCQAHDLESLSLSNFVLRLVDQLSRSDLITGYEDKINTPELRKLRPSRRD</sequence>
<dbReference type="Pfam" id="PF24883">
    <property type="entry name" value="NPHP3_N"/>
    <property type="match status" value="1"/>
</dbReference>
<keyword evidence="4" id="KW-1185">Reference proteome</keyword>
<dbReference type="Proteomes" id="UP001186944">
    <property type="component" value="Unassembled WGS sequence"/>
</dbReference>
<proteinExistence type="predicted"/>
<evidence type="ECO:0000313" key="4">
    <source>
        <dbReference type="Proteomes" id="UP001186944"/>
    </source>
</evidence>
<dbReference type="AlphaFoldDB" id="A0AA88YDP8"/>
<feature type="domain" description="Nephrocystin 3-like N-terminal" evidence="2">
    <location>
        <begin position="30"/>
        <end position="101"/>
    </location>
</feature>
<comment type="caution">
    <text evidence="3">The sequence shown here is derived from an EMBL/GenBank/DDBJ whole genome shotgun (WGS) entry which is preliminary data.</text>
</comment>
<dbReference type="InterPro" id="IPR056884">
    <property type="entry name" value="NPHP3-like_N"/>
</dbReference>
<dbReference type="Gene3D" id="3.40.50.300">
    <property type="entry name" value="P-loop containing nucleotide triphosphate hydrolases"/>
    <property type="match status" value="1"/>
</dbReference>